<dbReference type="OrthoDB" id="116451at2157"/>
<dbReference type="GO" id="GO:0003677">
    <property type="term" value="F:DNA binding"/>
    <property type="evidence" value="ECO:0007669"/>
    <property type="project" value="InterPro"/>
</dbReference>
<dbReference type="HOGENOM" id="CLU_151090_0_0_2"/>
<reference evidence="2 3" key="1">
    <citation type="journal article" date="2010" name="Stand. Genomic Sci.">
        <title>Complete genome sequence of Methanoplanus petrolearius type strain (SEBR 4847).</title>
        <authorList>
            <person name="Brambilla E."/>
            <person name="Djao O.D."/>
            <person name="Daligault H."/>
            <person name="Lapidus A."/>
            <person name="Lucas S."/>
            <person name="Hammon N."/>
            <person name="Nolan M."/>
            <person name="Tice H."/>
            <person name="Cheng J.F."/>
            <person name="Han C."/>
            <person name="Tapia R."/>
            <person name="Goodwin L."/>
            <person name="Pitluck S."/>
            <person name="Liolios K."/>
            <person name="Ivanova N."/>
            <person name="Mavromatis K."/>
            <person name="Mikhailova N."/>
            <person name="Pati A."/>
            <person name="Chen A."/>
            <person name="Palaniappan K."/>
            <person name="Land M."/>
            <person name="Hauser L."/>
            <person name="Chang Y.J."/>
            <person name="Jeffries C.D."/>
            <person name="Rohde M."/>
            <person name="Spring S."/>
            <person name="Sikorski J."/>
            <person name="Goker M."/>
            <person name="Woyke T."/>
            <person name="Bristow J."/>
            <person name="Eisen J.A."/>
            <person name="Markowitz V."/>
            <person name="Hugenholtz P."/>
            <person name="Kyrpides N.C."/>
            <person name="Klenk H.P."/>
        </authorList>
    </citation>
    <scope>NUCLEOTIDE SEQUENCE [LARGE SCALE GENOMIC DNA]</scope>
    <source>
        <strain evidence="3">DSM 11571 / OCM 486 / SEBR 4847</strain>
    </source>
</reference>
<dbReference type="EMBL" id="CP002117">
    <property type="protein sequence ID" value="ADN36158.1"/>
    <property type="molecule type" value="Genomic_DNA"/>
</dbReference>
<organism evidence="2 3">
    <name type="scientific">Methanolacinia petrolearia (strain DSM 11571 / OCM 486 / SEBR 4847)</name>
    <name type="common">Methanoplanus petrolearius</name>
    <dbReference type="NCBI Taxonomy" id="679926"/>
    <lineage>
        <taxon>Archaea</taxon>
        <taxon>Methanobacteriati</taxon>
        <taxon>Methanobacteriota</taxon>
        <taxon>Stenosarchaea group</taxon>
        <taxon>Methanomicrobia</taxon>
        <taxon>Methanomicrobiales</taxon>
        <taxon>Methanomicrobiaceae</taxon>
        <taxon>Methanolacinia</taxon>
    </lineage>
</organism>
<evidence type="ECO:0000313" key="3">
    <source>
        <dbReference type="Proteomes" id="UP000006565"/>
    </source>
</evidence>
<dbReference type="STRING" id="679926.Mpet_1398"/>
<evidence type="ECO:0000313" key="2">
    <source>
        <dbReference type="EMBL" id="ADN36158.1"/>
    </source>
</evidence>
<dbReference type="Pfam" id="PF01609">
    <property type="entry name" value="DDE_Tnp_1"/>
    <property type="match status" value="1"/>
</dbReference>
<dbReference type="eggNOG" id="arCOG02751">
    <property type="taxonomic scope" value="Archaea"/>
</dbReference>
<feature type="domain" description="Transposase IS4-like" evidence="1">
    <location>
        <begin position="3"/>
        <end position="93"/>
    </location>
</feature>
<dbReference type="AlphaFoldDB" id="E1REY7"/>
<sequence>MGKGYDSESIHKQIREEIKSYSIIPVRDRMRKQIKGKYRRELNRDFDKTLYNKRNPVETVFSVLKRKLGEAFKARKYWFQVKEVKIKLIVYNIQLAVNTIFISILKISTRPKSEWLFITWLSKKEIGFLQSQLFFFSNYFMF</sequence>
<dbReference type="InterPro" id="IPR002559">
    <property type="entry name" value="Transposase_11"/>
</dbReference>
<gene>
    <name evidence="2" type="ordered locus">Mpet_1398</name>
</gene>
<dbReference type="Proteomes" id="UP000006565">
    <property type="component" value="Chromosome"/>
</dbReference>
<evidence type="ECO:0000259" key="1">
    <source>
        <dbReference type="Pfam" id="PF01609"/>
    </source>
</evidence>
<dbReference type="RefSeq" id="WP_013329335.1">
    <property type="nucleotide sequence ID" value="NC_014507.1"/>
</dbReference>
<keyword evidence="3" id="KW-1185">Reference proteome</keyword>
<dbReference type="KEGG" id="mpi:Mpet_1398"/>
<dbReference type="GeneID" id="9743867"/>
<accession>E1REY7</accession>
<dbReference type="GO" id="GO:0004803">
    <property type="term" value="F:transposase activity"/>
    <property type="evidence" value="ECO:0007669"/>
    <property type="project" value="InterPro"/>
</dbReference>
<dbReference type="GO" id="GO:0006313">
    <property type="term" value="P:DNA transposition"/>
    <property type="evidence" value="ECO:0007669"/>
    <property type="project" value="InterPro"/>
</dbReference>
<proteinExistence type="predicted"/>
<name>E1REY7_METP4</name>
<protein>
    <submittedName>
        <fullName evidence="2">Transposase IS4 family protein</fullName>
    </submittedName>
</protein>